<dbReference type="RefSeq" id="WP_125136758.1">
    <property type="nucleotide sequence ID" value="NZ_LR130778.1"/>
</dbReference>
<reference evidence="2 3" key="1">
    <citation type="submission" date="2018-09" db="EMBL/GenBank/DDBJ databases">
        <authorList>
            <person name="Postec A."/>
        </authorList>
    </citation>
    <scope>NUCLEOTIDE SEQUENCE [LARGE SCALE GENOMIC DNA]</scope>
    <source>
        <strain evidence="2">70B-A</strain>
    </source>
</reference>
<gene>
    <name evidence="2" type="ORF">PATL70BA_1561</name>
</gene>
<evidence type="ECO:0000313" key="3">
    <source>
        <dbReference type="Proteomes" id="UP000279029"/>
    </source>
</evidence>
<sequence length="134" mass="14888">MNIRSMGIRAYESMSVSPKSDRTTGRNKTQPPTESKGLLIEQGNKPNTDDIKASQEQTNRVSASHAFEQGATINRSRSENLEIKHSNATSRVGEDSGIPGFKRHQMIQHYQVYAQNPKEASVVKDVGAQADYRL</sequence>
<protein>
    <submittedName>
        <fullName evidence="2">Uncharacterized protein</fullName>
    </submittedName>
</protein>
<dbReference type="EMBL" id="LR130778">
    <property type="protein sequence ID" value="VDN47446.1"/>
    <property type="molecule type" value="Genomic_DNA"/>
</dbReference>
<dbReference type="Proteomes" id="UP000279029">
    <property type="component" value="Chromosome"/>
</dbReference>
<keyword evidence="3" id="KW-1185">Reference proteome</keyword>
<feature type="region of interest" description="Disordered" evidence="1">
    <location>
        <begin position="1"/>
        <end position="70"/>
    </location>
</feature>
<evidence type="ECO:0000256" key="1">
    <source>
        <dbReference type="SAM" id="MobiDB-lite"/>
    </source>
</evidence>
<organism evidence="2 3">
    <name type="scientific">Petrocella atlantisensis</name>
    <dbReference type="NCBI Taxonomy" id="2173034"/>
    <lineage>
        <taxon>Bacteria</taxon>
        <taxon>Bacillati</taxon>
        <taxon>Bacillota</taxon>
        <taxon>Clostridia</taxon>
        <taxon>Lachnospirales</taxon>
        <taxon>Vallitaleaceae</taxon>
        <taxon>Petrocella</taxon>
    </lineage>
</organism>
<name>A0A3P7RXJ0_9FIRM</name>
<proteinExistence type="predicted"/>
<dbReference type="KEGG" id="cbar:PATL70BA_1561"/>
<accession>A0A3P7RXJ0</accession>
<evidence type="ECO:0000313" key="2">
    <source>
        <dbReference type="EMBL" id="VDN47446.1"/>
    </source>
</evidence>
<dbReference type="AlphaFoldDB" id="A0A3P7RXJ0"/>